<feature type="transmembrane region" description="Helical" evidence="2">
    <location>
        <begin position="429"/>
        <end position="454"/>
    </location>
</feature>
<dbReference type="AlphaFoldDB" id="A0A6J1SBS7"/>
<gene>
    <name evidence="5" type="primary">LOC113205333</name>
</gene>
<dbReference type="Proteomes" id="UP000504606">
    <property type="component" value="Unplaced"/>
</dbReference>
<keyword evidence="3" id="KW-0732">Signal</keyword>
<name>A0A6J1SBS7_FRAOC</name>
<dbReference type="OrthoDB" id="6381995at2759"/>
<feature type="region of interest" description="Disordered" evidence="1">
    <location>
        <begin position="222"/>
        <end position="265"/>
    </location>
</feature>
<protein>
    <submittedName>
        <fullName evidence="5">Uncharacterized protein LOC113205333 isoform X1</fullName>
    </submittedName>
</protein>
<feature type="signal peptide" evidence="3">
    <location>
        <begin position="1"/>
        <end position="26"/>
    </location>
</feature>
<keyword evidence="2" id="KW-0812">Transmembrane</keyword>
<dbReference type="GeneID" id="113205333"/>
<dbReference type="PANTHER" id="PTHR11861">
    <property type="entry name" value="MELANOCYTE PROTEIN PMEL 17-RELATED"/>
    <property type="match status" value="1"/>
</dbReference>
<dbReference type="GO" id="GO:0005886">
    <property type="term" value="C:plasma membrane"/>
    <property type="evidence" value="ECO:0007669"/>
    <property type="project" value="TreeGrafter"/>
</dbReference>
<dbReference type="PANTHER" id="PTHR11861:SF8">
    <property type="entry name" value="PKD DOMAIN-CONTAINING PROTEIN"/>
    <property type="match status" value="1"/>
</dbReference>
<keyword evidence="2" id="KW-0472">Membrane</keyword>
<feature type="chain" id="PRO_5026999358" evidence="3">
    <location>
        <begin position="27"/>
        <end position="517"/>
    </location>
</feature>
<dbReference type="RefSeq" id="XP_026276700.1">
    <property type="nucleotide sequence ID" value="XM_026420915.2"/>
</dbReference>
<evidence type="ECO:0000313" key="5">
    <source>
        <dbReference type="RefSeq" id="XP_026276700.1"/>
    </source>
</evidence>
<evidence type="ECO:0000313" key="4">
    <source>
        <dbReference type="Proteomes" id="UP000504606"/>
    </source>
</evidence>
<reference evidence="5" key="1">
    <citation type="submission" date="2025-08" db="UniProtKB">
        <authorList>
            <consortium name="RefSeq"/>
        </authorList>
    </citation>
    <scope>IDENTIFICATION</scope>
    <source>
        <tissue evidence="5">Whole organism</tissue>
    </source>
</reference>
<keyword evidence="4" id="KW-1185">Reference proteome</keyword>
<dbReference type="KEGG" id="foc:113205333"/>
<organism evidence="4 5">
    <name type="scientific">Frankliniella occidentalis</name>
    <name type="common">Western flower thrips</name>
    <name type="synonym">Euthrips occidentalis</name>
    <dbReference type="NCBI Taxonomy" id="133901"/>
    <lineage>
        <taxon>Eukaryota</taxon>
        <taxon>Metazoa</taxon>
        <taxon>Ecdysozoa</taxon>
        <taxon>Arthropoda</taxon>
        <taxon>Hexapoda</taxon>
        <taxon>Insecta</taxon>
        <taxon>Pterygota</taxon>
        <taxon>Neoptera</taxon>
        <taxon>Paraneoptera</taxon>
        <taxon>Thysanoptera</taxon>
        <taxon>Terebrantia</taxon>
        <taxon>Thripoidea</taxon>
        <taxon>Thripidae</taxon>
        <taxon>Frankliniella</taxon>
    </lineage>
</organism>
<accession>A0A6J1SBS7</accession>
<evidence type="ECO:0000256" key="1">
    <source>
        <dbReference type="SAM" id="MobiDB-lite"/>
    </source>
</evidence>
<proteinExistence type="predicted"/>
<evidence type="ECO:0000256" key="2">
    <source>
        <dbReference type="SAM" id="Phobius"/>
    </source>
</evidence>
<dbReference type="InterPro" id="IPR045219">
    <property type="entry name" value="PKAT"/>
</dbReference>
<evidence type="ECO:0000256" key="3">
    <source>
        <dbReference type="SAM" id="SignalP"/>
    </source>
</evidence>
<keyword evidence="2" id="KW-1133">Transmembrane helix</keyword>
<sequence length="517" mass="58087">MVVMIASKLSLLLYAVILILICVAEGCDYVVWITDNGPIVQGGSISFQAELLCSDGSRPEGSFRYYWKDNTLESHEWMDESTHTSSTWNVTYPAKNYYPGEYEVQVNIDKFRVILWVDICSKRTSFNITALLNGRMDLIQDHSQKSNFISNATEVEHKIVLSEADDNLLKNATEVMAFWFVDCTFYGVSEDLTFNYTYGTVGYNHNVEALVVVSFDPIIPTTTPAPTTTTSTTTTTTTTTTVAPPTPSTQPTSTSPATTSSTTTTLKPNVSGILLKSNQSALTMQQRKILQNFYDLNAPYKCLNSSIIPPDGNKTYGYFHRRMNVKSPIHNISVKGTNWLQQDQLLDLQVLCSGSGNFSACNYKAPANYNVTGNETCMHEEIFETCQFNVSRFFSYVNYTVIVIVSNDVSKVVYPVSVMFYKVQKHAQLSVIVVPVGCTLLAVIMIVFGVAYYVQRKKRFTVEVADFDFGQGYDQDMEYKTFRERLRESVVNSFNRDFGVDGEGNVWSPSRKYGSMQ</sequence>